<dbReference type="STRING" id="585057.ECIAI39_1022"/>
<dbReference type="EMBL" id="CU928164">
    <property type="protein sequence ID" value="CAR17159.1"/>
    <property type="molecule type" value="Genomic_DNA"/>
</dbReference>
<reference evidence="3" key="1">
    <citation type="journal article" date="2009" name="PLoS Genet.">
        <title>Organised genome dynamics in the Escherichia coli species results in highly diverse adaptive paths.</title>
        <authorList>
            <person name="Touchon M."/>
            <person name="Hoede C."/>
            <person name="Tenaillon O."/>
            <person name="Barbe V."/>
            <person name="Baeriswyl S."/>
            <person name="Bidet P."/>
            <person name="Bingen E."/>
            <person name="Bonacorsi S."/>
            <person name="Bouchier C."/>
            <person name="Bouvet O."/>
            <person name="Calteau A."/>
            <person name="Chiapello H."/>
            <person name="Clermont O."/>
            <person name="Cruveiller S."/>
            <person name="Danchin A."/>
            <person name="Diard M."/>
            <person name="Dossat C."/>
            <person name="Karoui M.E."/>
            <person name="Frapy E."/>
            <person name="Garry L."/>
            <person name="Ghigo J.M."/>
            <person name="Gilles A.M."/>
            <person name="Johnson J."/>
            <person name="Le Bouguenec C."/>
            <person name="Lescat M."/>
            <person name="Mangenot S."/>
            <person name="Martinez-Jehanne V."/>
            <person name="Matic I."/>
            <person name="Nassif X."/>
            <person name="Oztas S."/>
            <person name="Petit M.A."/>
            <person name="Pichon C."/>
            <person name="Rouy Z."/>
            <person name="Ruf C.S."/>
            <person name="Schneider D."/>
            <person name="Tourret J."/>
            <person name="Vacherie B."/>
            <person name="Vallenet D."/>
            <person name="Medigue C."/>
            <person name="Rocha E.P.C."/>
            <person name="Denamur E."/>
        </authorList>
    </citation>
    <scope>NUCLEOTIDE SEQUENCE [LARGE SCALE GENOMIC DNA]</scope>
    <source>
        <strain evidence="3">IAI39 / ExPEC</strain>
    </source>
</reference>
<feature type="signal peptide" evidence="1">
    <location>
        <begin position="1"/>
        <end position="37"/>
    </location>
</feature>
<name>A0A0H3MF86_ECO7I</name>
<dbReference type="KEGG" id="ect:ECIAI39_1022"/>
<dbReference type="HOGENOM" id="CLU_1934706_0_0_6"/>
<keyword evidence="1" id="KW-0732">Signal</keyword>
<gene>
    <name evidence="2" type="ordered locus">ECIAI39_1022</name>
</gene>
<feature type="chain" id="PRO_5002615405" evidence="1">
    <location>
        <begin position="38"/>
        <end position="130"/>
    </location>
</feature>
<dbReference type="Proteomes" id="UP000000749">
    <property type="component" value="Chromosome"/>
</dbReference>
<evidence type="ECO:0000256" key="1">
    <source>
        <dbReference type="SAM" id="SignalP"/>
    </source>
</evidence>
<organism evidence="2 3">
    <name type="scientific">Escherichia coli O7:K1 (strain IAI39 / ExPEC)</name>
    <dbReference type="NCBI Taxonomy" id="585057"/>
    <lineage>
        <taxon>Bacteria</taxon>
        <taxon>Pseudomonadati</taxon>
        <taxon>Pseudomonadota</taxon>
        <taxon>Gammaproteobacteria</taxon>
        <taxon>Enterobacterales</taxon>
        <taxon>Enterobacteriaceae</taxon>
        <taxon>Escherichia</taxon>
    </lineage>
</organism>
<dbReference type="AlphaFoldDB" id="A0A0H3MF86"/>
<evidence type="ECO:0000313" key="2">
    <source>
        <dbReference type="EMBL" id="CAR17159.1"/>
    </source>
</evidence>
<sequence>MRFKINAFINIIRRVIMKFIVKALICFAALCVTTAYAFDNKEFSRGEIKYSDYLPGNGWTLPEGYTQERFISSIYKSHKLNDFPWTMTFQVRGRGVVFMANKIYKTWHVLPLDYENLNFGSILTDIPYVR</sequence>
<proteinExistence type="predicted"/>
<protein>
    <submittedName>
        <fullName evidence="2">Uncharacterized protein</fullName>
    </submittedName>
</protein>
<evidence type="ECO:0000313" key="3">
    <source>
        <dbReference type="Proteomes" id="UP000000749"/>
    </source>
</evidence>
<accession>A0A0H3MF86</accession>